<dbReference type="EC" id="2.7.1.15" evidence="12"/>
<sequence length="626" mass="68501">MTIREIAQLAGVSVSTVSKIMNGKDDSIRAETREHVLQIAKEYNYKPYASIITSYSAKSLCIGVILRNANQMSLYASGILTATQNYGYCVIFRESNDSSEEEIKNISALINMNVDGILLDPVVPDCDSSIKQLQTAAIPYLLFDTDRTDAYNLDFRQMGYTAAEALVNAGHREIACLIDQTGKSASFLHGYQQCLFEHNIPLNEELIFHEESLFPSERLSSHLFSGIIVFHYSAAIQLVKTAETLHYHIPCDFSVVSLKTDIQESYCFDISALTIPCTTFAIHIAELLIQIVEKKEEALSAPPFSKLNHTHSIDIPYHSRTKKVISLGSINIDNYMNFKELPHTGKTVTSPASVTLPGGKCMNETVGICKLGHSACAIGRVGDDADADFLYQYTRNYLLDTSGIRRSKGQKTGQAYIFVQEDGNSMISIMAGANNSLSSKDVADSEHMFANASYCLMQTEVPIDALIKAGELSRKYGLTTVLKPSACSQIPNRLLQFTDILVPNLDELNEICPGNQTMEAKADFLLSCGVQTVIVTLGDQGCYIRSGSLTYSFPAIDVVTVDSSGAGDAFICALVSYLLYGYSLLSAAKIAGYAAGLSTTRQGTTSALVDRHTLESYIRRTEPGLL</sequence>
<keyword evidence="8" id="KW-0805">Transcription regulation</keyword>
<keyword evidence="9" id="KW-0238">DNA-binding</keyword>
<comment type="similarity">
    <text evidence="12">Belongs to the carbohydrate kinase PfkB family. Ribokinase subfamily.</text>
</comment>
<protein>
    <recommendedName>
        <fullName evidence="12">Ribokinase</fullName>
        <shortName evidence="12">RK</shortName>
        <ecNumber evidence="12">2.7.1.15</ecNumber>
    </recommendedName>
</protein>
<comment type="subcellular location">
    <subcellularLocation>
        <location evidence="12">Cytoplasm</location>
    </subcellularLocation>
</comment>
<dbReference type="Pfam" id="PF13377">
    <property type="entry name" value="Peripla_BP_3"/>
    <property type="match status" value="1"/>
</dbReference>
<dbReference type="Gene3D" id="1.10.260.40">
    <property type="entry name" value="lambda repressor-like DNA-binding domains"/>
    <property type="match status" value="1"/>
</dbReference>
<dbReference type="InterPro" id="IPR028082">
    <property type="entry name" value="Peripla_BP_I"/>
</dbReference>
<dbReference type="SUPFAM" id="SSF47413">
    <property type="entry name" value="lambda repressor-like DNA-binding domains"/>
    <property type="match status" value="1"/>
</dbReference>
<dbReference type="HAMAP" id="MF_01987">
    <property type="entry name" value="Ribokinase"/>
    <property type="match status" value="1"/>
</dbReference>
<dbReference type="RefSeq" id="WP_390469029.1">
    <property type="nucleotide sequence ID" value="NZ_BAABXL010000001.1"/>
</dbReference>
<comment type="catalytic activity">
    <reaction evidence="12">
        <text>D-ribose + ATP = D-ribose 5-phosphate + ADP + H(+)</text>
        <dbReference type="Rhea" id="RHEA:13697"/>
        <dbReference type="ChEBI" id="CHEBI:15378"/>
        <dbReference type="ChEBI" id="CHEBI:30616"/>
        <dbReference type="ChEBI" id="CHEBI:47013"/>
        <dbReference type="ChEBI" id="CHEBI:78346"/>
        <dbReference type="ChEBI" id="CHEBI:456216"/>
        <dbReference type="EC" id="2.7.1.15"/>
    </reaction>
</comment>
<feature type="binding site" evidence="12">
    <location>
        <begin position="331"/>
        <end position="333"/>
    </location>
    <ligand>
        <name>substrate</name>
    </ligand>
</feature>
<dbReference type="PANTHER" id="PTHR10584:SF167">
    <property type="entry name" value="PFKB DOMAIN PROTEIN"/>
    <property type="match status" value="1"/>
</dbReference>
<evidence type="ECO:0000259" key="13">
    <source>
        <dbReference type="PROSITE" id="PS50932"/>
    </source>
</evidence>
<dbReference type="CDD" id="cd01174">
    <property type="entry name" value="ribokinase"/>
    <property type="match status" value="1"/>
</dbReference>
<dbReference type="Pfam" id="PF00356">
    <property type="entry name" value="LacI"/>
    <property type="match status" value="1"/>
</dbReference>
<dbReference type="Pfam" id="PF00294">
    <property type="entry name" value="PfkB"/>
    <property type="match status" value="1"/>
</dbReference>
<organism evidence="14 15">
    <name type="scientific">Enterocloster alcoholdehydrogenati</name>
    <dbReference type="NCBI Taxonomy" id="2547410"/>
    <lineage>
        <taxon>Bacteria</taxon>
        <taxon>Bacillati</taxon>
        <taxon>Bacillota</taxon>
        <taxon>Clostridia</taxon>
        <taxon>Lachnospirales</taxon>
        <taxon>Lachnospiraceae</taxon>
        <taxon>Enterocloster</taxon>
    </lineage>
</organism>
<feature type="domain" description="HTH lacI-type" evidence="13">
    <location>
        <begin position="1"/>
        <end position="54"/>
    </location>
</feature>
<dbReference type="CDD" id="cd01392">
    <property type="entry name" value="HTH_LacI"/>
    <property type="match status" value="1"/>
</dbReference>
<dbReference type="GO" id="GO:0016301">
    <property type="term" value="F:kinase activity"/>
    <property type="evidence" value="ECO:0007669"/>
    <property type="project" value="UniProtKB-KW"/>
</dbReference>
<dbReference type="InterPro" id="IPR011877">
    <property type="entry name" value="Ribokinase"/>
</dbReference>
<comment type="subunit">
    <text evidence="12">Homodimer.</text>
</comment>
<keyword evidence="4 12" id="KW-0418">Kinase</keyword>
<feature type="binding site" evidence="12">
    <location>
        <begin position="567"/>
        <end position="568"/>
    </location>
    <ligand>
        <name>ATP</name>
        <dbReference type="ChEBI" id="CHEBI:30616"/>
    </ligand>
</feature>
<dbReference type="InterPro" id="IPR011611">
    <property type="entry name" value="PfkB_dom"/>
</dbReference>
<comment type="caution">
    <text evidence="12">Lacks conserved residue(s) required for the propagation of feature annotation.</text>
</comment>
<keyword evidence="1 12" id="KW-0808">Transferase</keyword>
<dbReference type="Proteomes" id="UP001600894">
    <property type="component" value="Unassembled WGS sequence"/>
</dbReference>
<evidence type="ECO:0000256" key="7">
    <source>
        <dbReference type="ARBA" id="ARBA00022958"/>
    </source>
</evidence>
<feature type="binding site" evidence="12">
    <location>
        <position position="460"/>
    </location>
    <ligand>
        <name>substrate</name>
    </ligand>
</feature>
<feature type="binding site" evidence="12">
    <location>
        <position position="603"/>
    </location>
    <ligand>
        <name>K(+)</name>
        <dbReference type="ChEBI" id="CHEBI:29103"/>
    </ligand>
</feature>
<evidence type="ECO:0000256" key="5">
    <source>
        <dbReference type="ARBA" id="ARBA00022840"/>
    </source>
</evidence>
<evidence type="ECO:0000256" key="4">
    <source>
        <dbReference type="ARBA" id="ARBA00022777"/>
    </source>
</evidence>
<keyword evidence="5 12" id="KW-0067">ATP-binding</keyword>
<evidence type="ECO:0000256" key="9">
    <source>
        <dbReference type="ARBA" id="ARBA00023125"/>
    </source>
</evidence>
<comment type="activity regulation">
    <text evidence="12">Activated by a monovalent cation that binds near, but not in, the active site. The most likely occupant of the site in vivo is potassium. Ion binding induces a conformational change that may alter substrate affinity.</text>
</comment>
<dbReference type="SMART" id="SM00354">
    <property type="entry name" value="HTH_LACI"/>
    <property type="match status" value="1"/>
</dbReference>
<feature type="binding site" evidence="12">
    <location>
        <begin position="536"/>
        <end position="541"/>
    </location>
    <ligand>
        <name>ATP</name>
        <dbReference type="ChEBI" id="CHEBI:30616"/>
    </ligand>
</feature>
<dbReference type="InterPro" id="IPR002139">
    <property type="entry name" value="Ribo/fructo_kinase"/>
</dbReference>
<keyword evidence="15" id="KW-1185">Reference proteome</keyword>
<evidence type="ECO:0000313" key="14">
    <source>
        <dbReference type="EMBL" id="GAA6267309.1"/>
    </source>
</evidence>
<evidence type="ECO:0000256" key="12">
    <source>
        <dbReference type="HAMAP-Rule" id="MF_01987"/>
    </source>
</evidence>
<evidence type="ECO:0000256" key="3">
    <source>
        <dbReference type="ARBA" id="ARBA00022741"/>
    </source>
</evidence>
<keyword evidence="10" id="KW-0804">Transcription</keyword>
<feature type="binding site" evidence="12">
    <location>
        <position position="562"/>
    </location>
    <ligand>
        <name>K(+)</name>
        <dbReference type="ChEBI" id="CHEBI:29103"/>
    </ligand>
</feature>
<keyword evidence="3 12" id="KW-0547">Nucleotide-binding</keyword>
<dbReference type="InterPro" id="IPR000843">
    <property type="entry name" value="HTH_LacI"/>
</dbReference>
<proteinExistence type="inferred from homology"/>
<name>A0ABQ0ATF3_9FIRM</name>
<comment type="function">
    <text evidence="12">Catalyzes the phosphorylation of ribose at O-5 in a reaction requiring ATP and magnesium. The resulting D-ribose-5-phosphate can then be used either for sythesis of nucleotides, histidine, and tryptophan, or as a component of the pentose phosphate pathway.</text>
</comment>
<dbReference type="PANTHER" id="PTHR10584">
    <property type="entry name" value="SUGAR KINASE"/>
    <property type="match status" value="1"/>
</dbReference>
<evidence type="ECO:0000256" key="8">
    <source>
        <dbReference type="ARBA" id="ARBA00023015"/>
    </source>
</evidence>
<comment type="pathway">
    <text evidence="12">Carbohydrate metabolism; D-ribose degradation; D-ribose 5-phosphate from beta-D-ribopyranose: step 2/2.</text>
</comment>
<reference evidence="14 15" key="1">
    <citation type="submission" date="2024-04" db="EMBL/GenBank/DDBJ databases">
        <title>Defined microbial consortia suppress multidrug-resistant proinflammatory Enterobacteriaceae via ecological control.</title>
        <authorList>
            <person name="Furuichi M."/>
            <person name="Kawaguchi T."/>
            <person name="Pust M."/>
            <person name="Yasuma K."/>
            <person name="Plichta D."/>
            <person name="Hasegawa N."/>
            <person name="Ohya T."/>
            <person name="Bhattarai S."/>
            <person name="Sasajima S."/>
            <person name="Aoto Y."/>
            <person name="Tuganbaev T."/>
            <person name="Yaginuma M."/>
            <person name="Ueda M."/>
            <person name="Okahashi N."/>
            <person name="Amafuji K."/>
            <person name="Kiridooshi Y."/>
            <person name="Sugita K."/>
            <person name="Strazar M."/>
            <person name="Skelly A."/>
            <person name="Suda W."/>
            <person name="Hattori M."/>
            <person name="Nakamoto N."/>
            <person name="Caballero S."/>
            <person name="Norman J."/>
            <person name="Olle B."/>
            <person name="Tanoue T."/>
            <person name="Arita M."/>
            <person name="Bucci V."/>
            <person name="Atarashi K."/>
            <person name="Xavier R."/>
            <person name="Honda K."/>
        </authorList>
    </citation>
    <scope>NUCLEOTIDE SEQUENCE [LARGE SCALE GENOMIC DNA]</scope>
    <source>
        <strain evidence="15">f13</strain>
    </source>
</reference>
<evidence type="ECO:0000256" key="1">
    <source>
        <dbReference type="ARBA" id="ARBA00022679"/>
    </source>
</evidence>
<dbReference type="PROSITE" id="PS00356">
    <property type="entry name" value="HTH_LACI_1"/>
    <property type="match status" value="1"/>
</dbReference>
<feature type="binding site" evidence="12">
    <location>
        <position position="568"/>
    </location>
    <ligand>
        <name>substrate</name>
    </ligand>
</feature>
<keyword evidence="11 12" id="KW-0119">Carbohydrate metabolism</keyword>
<comment type="cofactor">
    <cofactor evidence="12">
        <name>Mg(2+)</name>
        <dbReference type="ChEBI" id="CHEBI:18420"/>
    </cofactor>
    <text evidence="12">Requires a divalent cation, most likely magnesium in vivo, as an electrophilic catalyst to aid phosphoryl group transfer. It is the chelate of the metal and the nucleotide that is the actual substrate.</text>
</comment>
<dbReference type="EMBL" id="BAABXL010000001">
    <property type="protein sequence ID" value="GAA6267309.1"/>
    <property type="molecule type" value="Genomic_DNA"/>
</dbReference>
<evidence type="ECO:0000256" key="10">
    <source>
        <dbReference type="ARBA" id="ARBA00023163"/>
    </source>
</evidence>
<dbReference type="Gene3D" id="3.40.1190.20">
    <property type="match status" value="1"/>
</dbReference>
<feature type="binding site" evidence="12">
    <location>
        <position position="504"/>
    </location>
    <ligand>
        <name>ATP</name>
        <dbReference type="ChEBI" id="CHEBI:30616"/>
    </ligand>
</feature>
<gene>
    <name evidence="12" type="primary">rbsK</name>
    <name evidence="14" type="ORF">F130042H8_03690</name>
</gene>
<feature type="active site" description="Proton acceptor" evidence="12">
    <location>
        <position position="568"/>
    </location>
</feature>
<feature type="binding site" evidence="12">
    <location>
        <position position="598"/>
    </location>
    <ligand>
        <name>K(+)</name>
        <dbReference type="ChEBI" id="CHEBI:29103"/>
    </ligand>
</feature>
<dbReference type="PRINTS" id="PR00990">
    <property type="entry name" value="RIBOKINASE"/>
</dbReference>
<evidence type="ECO:0000313" key="15">
    <source>
        <dbReference type="Proteomes" id="UP001600894"/>
    </source>
</evidence>
<keyword evidence="2 12" id="KW-0479">Metal-binding</keyword>
<dbReference type="SUPFAM" id="SSF53613">
    <property type="entry name" value="Ribokinase-like"/>
    <property type="match status" value="1"/>
</dbReference>
<dbReference type="SUPFAM" id="SSF53822">
    <property type="entry name" value="Periplasmic binding protein-like I"/>
    <property type="match status" value="1"/>
</dbReference>
<keyword evidence="12" id="KW-0963">Cytoplasm</keyword>
<dbReference type="Gene3D" id="3.40.50.2300">
    <property type="match status" value="2"/>
</dbReference>
<keyword evidence="7 12" id="KW-0630">Potassium</keyword>
<feature type="binding site" evidence="12">
    <location>
        <position position="601"/>
    </location>
    <ligand>
        <name>K(+)</name>
        <dbReference type="ChEBI" id="CHEBI:29103"/>
    </ligand>
</feature>
<dbReference type="InterPro" id="IPR046335">
    <property type="entry name" value="LacI/GalR-like_sensor"/>
</dbReference>
<dbReference type="InterPro" id="IPR029056">
    <property type="entry name" value="Ribokinase-like"/>
</dbReference>
<evidence type="ECO:0000256" key="2">
    <source>
        <dbReference type="ARBA" id="ARBA00022723"/>
    </source>
</evidence>
<keyword evidence="6 12" id="KW-0460">Magnesium</keyword>
<comment type="caution">
    <text evidence="14">The sequence shown here is derived from an EMBL/GenBank/DDBJ whole genome shotgun (WGS) entry which is preliminary data.</text>
</comment>
<feature type="binding site" evidence="12">
    <location>
        <position position="564"/>
    </location>
    <ligand>
        <name>K(+)</name>
        <dbReference type="ChEBI" id="CHEBI:29103"/>
    </ligand>
</feature>
<dbReference type="CDD" id="cd06267">
    <property type="entry name" value="PBP1_LacI_sugar_binding-like"/>
    <property type="match status" value="1"/>
</dbReference>
<evidence type="ECO:0000256" key="6">
    <source>
        <dbReference type="ARBA" id="ARBA00022842"/>
    </source>
</evidence>
<dbReference type="PROSITE" id="PS50932">
    <property type="entry name" value="HTH_LACI_2"/>
    <property type="match status" value="1"/>
</dbReference>
<evidence type="ECO:0000256" key="11">
    <source>
        <dbReference type="ARBA" id="ARBA00023277"/>
    </source>
</evidence>
<dbReference type="InterPro" id="IPR010982">
    <property type="entry name" value="Lambda_DNA-bd_dom_sf"/>
</dbReference>
<accession>A0ABQ0ATF3</accession>